<evidence type="ECO:0000256" key="1">
    <source>
        <dbReference type="SAM" id="SignalP"/>
    </source>
</evidence>
<dbReference type="OrthoDB" id="1113652at2"/>
<dbReference type="SUPFAM" id="SSF55486">
    <property type="entry name" value="Metalloproteases ('zincins'), catalytic domain"/>
    <property type="match status" value="1"/>
</dbReference>
<dbReference type="Pfam" id="PF15890">
    <property type="entry name" value="Peptidase_Mx1"/>
    <property type="match status" value="1"/>
</dbReference>
<reference evidence="2 3" key="1">
    <citation type="submission" date="2018-04" db="EMBL/GenBank/DDBJ databases">
        <title>Chitinophaga fuyangensis sp. nov., isolated from soil in a chemical factory.</title>
        <authorList>
            <person name="Chen K."/>
        </authorList>
    </citation>
    <scope>NUCLEOTIDE SEQUENCE [LARGE SCALE GENOMIC DNA]</scope>
    <source>
        <strain evidence="2 3">LY-1</strain>
    </source>
</reference>
<gene>
    <name evidence="2" type="ORF">DCC81_16360</name>
</gene>
<dbReference type="PROSITE" id="PS51257">
    <property type="entry name" value="PROKAR_LIPOPROTEIN"/>
    <property type="match status" value="1"/>
</dbReference>
<dbReference type="Proteomes" id="UP000244450">
    <property type="component" value="Unassembled WGS sequence"/>
</dbReference>
<name>A0A2T7BHS3_9BACT</name>
<keyword evidence="3" id="KW-1185">Reference proteome</keyword>
<organism evidence="2 3">
    <name type="scientific">Chitinophaga parva</name>
    <dbReference type="NCBI Taxonomy" id="2169414"/>
    <lineage>
        <taxon>Bacteria</taxon>
        <taxon>Pseudomonadati</taxon>
        <taxon>Bacteroidota</taxon>
        <taxon>Chitinophagia</taxon>
        <taxon>Chitinophagales</taxon>
        <taxon>Chitinophagaceae</taxon>
        <taxon>Chitinophaga</taxon>
    </lineage>
</organism>
<protein>
    <recommendedName>
        <fullName evidence="4">Substrate import-associated zinc metallohydrolase lipoprotein</fullName>
    </recommendedName>
</protein>
<evidence type="ECO:0000313" key="3">
    <source>
        <dbReference type="Proteomes" id="UP000244450"/>
    </source>
</evidence>
<evidence type="ECO:0008006" key="4">
    <source>
        <dbReference type="Google" id="ProtNLM"/>
    </source>
</evidence>
<dbReference type="AlphaFoldDB" id="A0A2T7BHS3"/>
<dbReference type="EMBL" id="QCYK01000002">
    <property type="protein sequence ID" value="PUZ25829.1"/>
    <property type="molecule type" value="Genomic_DNA"/>
</dbReference>
<accession>A0A2T7BHS3</accession>
<dbReference type="NCBIfam" id="TIGR04549">
    <property type="entry name" value="LP_HExxH_w_tonB"/>
    <property type="match status" value="1"/>
</dbReference>
<feature type="chain" id="PRO_5015612310" description="Substrate import-associated zinc metallohydrolase lipoprotein" evidence="1">
    <location>
        <begin position="22"/>
        <end position="450"/>
    </location>
</feature>
<feature type="signal peptide" evidence="1">
    <location>
        <begin position="1"/>
        <end position="21"/>
    </location>
</feature>
<dbReference type="RefSeq" id="WP_108687668.1">
    <property type="nucleotide sequence ID" value="NZ_QCYK01000002.1"/>
</dbReference>
<sequence>MKKLYIINLLALVLFAFSACKKDEKLSTNLDAIDQNNLPKTALDKWLDANFVVPYNIEVKYRWDPFELNLSKDMVPPLEDQVEPAMQTVTDVWIRPYEKVGGADFMKLNAPKQFVLVGSPEFNDDGTITLGTAEGGRKIVLYVINYFDHTNPGNVKQMIQVIQHEFTHILNQKAAVDPAFGLVTKADYTANWYNFSLSEARSLGFITQYSRDNPVEDFAEMVANMLMMGSYEYNNIVNALPADPQAKLRAKEQIVVTYFKSAWNIDFYELQRQVQAAVQATAPVILGNSLGPNSLYTKFAASPSTETPQSAEFMTAWNAAKATMASHNFPLVKYDMTFTSDSKMTLRYYFTNAAGTTTYYGDTDYDMVFTDRAAGLVTLVPVSPQPSGTVYSNMQFISAWMTTVDGYIKNTPFHLDWAPDVVPGSQGAKGAKAAFYKVSDPNSYLIGVLN</sequence>
<proteinExistence type="predicted"/>
<dbReference type="Gene3D" id="3.40.390.70">
    <property type="match status" value="1"/>
</dbReference>
<keyword evidence="1" id="KW-0732">Signal</keyword>
<evidence type="ECO:0000313" key="2">
    <source>
        <dbReference type="EMBL" id="PUZ25829.1"/>
    </source>
</evidence>
<dbReference type="InterPro" id="IPR030890">
    <property type="entry name" value="LP_HExxH_w_TonB"/>
</dbReference>
<comment type="caution">
    <text evidence="2">The sequence shown here is derived from an EMBL/GenBank/DDBJ whole genome shotgun (WGS) entry which is preliminary data.</text>
</comment>